<protein>
    <recommendedName>
        <fullName evidence="3">Sulfotransferase domain-containing protein</fullName>
    </recommendedName>
</protein>
<proteinExistence type="predicted"/>
<reference evidence="2" key="1">
    <citation type="submission" date="2016-10" db="EMBL/GenBank/DDBJ databases">
        <authorList>
            <person name="Varghese N."/>
            <person name="Submissions S."/>
        </authorList>
    </citation>
    <scope>NUCLEOTIDE SEQUENCE [LARGE SCALE GENOMIC DNA]</scope>
    <source>
        <strain evidence="2">CGMCC 1.10657</strain>
    </source>
</reference>
<dbReference type="Proteomes" id="UP000198658">
    <property type="component" value="Unassembled WGS sequence"/>
</dbReference>
<dbReference type="RefSeq" id="WP_139304788.1">
    <property type="nucleotide sequence ID" value="NZ_FNQO01000001.1"/>
</dbReference>
<dbReference type="OrthoDB" id="547265at2"/>
<evidence type="ECO:0000313" key="2">
    <source>
        <dbReference type="Proteomes" id="UP000198658"/>
    </source>
</evidence>
<sequence length="369" mass="42251">MLSRLIGKIKKAGDCSVNRNIYIHIGISKTGTTAIQKFFHKNSEMLASKGFHYVRGGRAEGGACHHHLARLYKSGNARREDVLALRDEMAQSDSHSFIISSEMFEYLGPSQIKQLKRDFEGYTLILVVYLRYQDQALSSMYNELVKKHACATSFSEHVRETPRKGLLLYGKMLKQWEKEFGRNNIRVRVYDRERLRGGNVIEDMCVTIGMDVRDINIPDSSANPSISAAAIHLLRDINSHMDYSIDHAEHYGLACKLAFTLDKLIRNEFPCFDHNASSYFPSCGEYDELMEYYRRDNLRISRRYLSGEGFSEREFSSAKELTDGSKRDVLIALAEKLGIPRDCDKMEVAALTRLIAEFWSGELRRLCKS</sequence>
<name>A0A1H3VX65_9GAMM</name>
<evidence type="ECO:0000313" key="1">
    <source>
        <dbReference type="EMBL" id="SDZ78804.1"/>
    </source>
</evidence>
<keyword evidence="2" id="KW-1185">Reference proteome</keyword>
<accession>A0A1H3VX65</accession>
<dbReference type="STRING" id="658218.SAMN05216562_0310"/>
<organism evidence="1 2">
    <name type="scientific">Microbulbifer marinus</name>
    <dbReference type="NCBI Taxonomy" id="658218"/>
    <lineage>
        <taxon>Bacteria</taxon>
        <taxon>Pseudomonadati</taxon>
        <taxon>Pseudomonadota</taxon>
        <taxon>Gammaproteobacteria</taxon>
        <taxon>Cellvibrionales</taxon>
        <taxon>Microbulbiferaceae</taxon>
        <taxon>Microbulbifer</taxon>
    </lineage>
</organism>
<evidence type="ECO:0008006" key="3">
    <source>
        <dbReference type="Google" id="ProtNLM"/>
    </source>
</evidence>
<dbReference type="InterPro" id="IPR027417">
    <property type="entry name" value="P-loop_NTPase"/>
</dbReference>
<dbReference type="EMBL" id="FNQO01000001">
    <property type="protein sequence ID" value="SDZ78804.1"/>
    <property type="molecule type" value="Genomic_DNA"/>
</dbReference>
<dbReference type="Gene3D" id="3.40.50.300">
    <property type="entry name" value="P-loop containing nucleotide triphosphate hydrolases"/>
    <property type="match status" value="1"/>
</dbReference>
<dbReference type="AlphaFoldDB" id="A0A1H3VX65"/>
<dbReference type="SUPFAM" id="SSF52540">
    <property type="entry name" value="P-loop containing nucleoside triphosphate hydrolases"/>
    <property type="match status" value="1"/>
</dbReference>
<gene>
    <name evidence="1" type="ORF">SAMN05216562_0310</name>
</gene>